<dbReference type="Gene3D" id="1.10.30.50">
    <property type="match status" value="1"/>
</dbReference>
<dbReference type="AlphaFoldDB" id="A0A1G1YJ57"/>
<dbReference type="InterPro" id="IPR003615">
    <property type="entry name" value="HNH_nuc"/>
</dbReference>
<gene>
    <name evidence="1" type="ORF">A3J65_00615</name>
</gene>
<dbReference type="EMBL" id="MHIK01000012">
    <property type="protein sequence ID" value="OGY52363.1"/>
    <property type="molecule type" value="Genomic_DNA"/>
</dbReference>
<proteinExistence type="predicted"/>
<reference evidence="1 2" key="1">
    <citation type="journal article" date="2016" name="Nat. Commun.">
        <title>Thousands of microbial genomes shed light on interconnected biogeochemical processes in an aquifer system.</title>
        <authorList>
            <person name="Anantharaman K."/>
            <person name="Brown C.T."/>
            <person name="Hug L.A."/>
            <person name="Sharon I."/>
            <person name="Castelle C.J."/>
            <person name="Probst A.J."/>
            <person name="Thomas B.C."/>
            <person name="Singh A."/>
            <person name="Wilkins M.J."/>
            <person name="Karaoz U."/>
            <person name="Brodie E.L."/>
            <person name="Williams K.H."/>
            <person name="Hubbard S.S."/>
            <person name="Banfield J.F."/>
        </authorList>
    </citation>
    <scope>NUCLEOTIDE SEQUENCE [LARGE SCALE GENOMIC DNA]</scope>
</reference>
<evidence type="ECO:0000313" key="1">
    <source>
        <dbReference type="EMBL" id="OGY52363.1"/>
    </source>
</evidence>
<protein>
    <recommendedName>
        <fullName evidence="3">HNH nuclease domain-containing protein</fullName>
    </recommendedName>
</protein>
<comment type="caution">
    <text evidence="1">The sequence shown here is derived from an EMBL/GenBank/DDBJ whole genome shotgun (WGS) entry which is preliminary data.</text>
</comment>
<organism evidence="1 2">
    <name type="scientific">Candidatus Buchananbacteria bacterium RIFCSPHIGHO2_02_FULL_45_11b</name>
    <dbReference type="NCBI Taxonomy" id="1797541"/>
    <lineage>
        <taxon>Bacteria</taxon>
        <taxon>Candidatus Buchananiibacteriota</taxon>
    </lineage>
</organism>
<dbReference type="CDD" id="cd00085">
    <property type="entry name" value="HNHc"/>
    <property type="match status" value="1"/>
</dbReference>
<dbReference type="Proteomes" id="UP000178501">
    <property type="component" value="Unassembled WGS sequence"/>
</dbReference>
<name>A0A1G1YJ57_9BACT</name>
<accession>A0A1G1YJ57</accession>
<evidence type="ECO:0008006" key="3">
    <source>
        <dbReference type="Google" id="ProtNLM"/>
    </source>
</evidence>
<sequence>MNFDFPEDKNYFFKVLMASSKGFIKYKDLFDFRNPLIKRREFNSIQKKIFHDLVKKYGLNCQLKLHQDCSKMKKFNVDHVIPLATNELNKKIRKMRSKDGKKVPAQSFGSNNPKNLILACSRCNAYKKHRIMIPRGFKI</sequence>
<evidence type="ECO:0000313" key="2">
    <source>
        <dbReference type="Proteomes" id="UP000178501"/>
    </source>
</evidence>